<evidence type="ECO:0000313" key="10">
    <source>
        <dbReference type="Proteomes" id="UP001432161"/>
    </source>
</evidence>
<dbReference type="AlphaFoldDB" id="A0A1G7Q0Y9"/>
<dbReference type="Proteomes" id="UP001432161">
    <property type="component" value="Chromosome"/>
</dbReference>
<evidence type="ECO:0000313" key="7">
    <source>
        <dbReference type="EMBL" id="SDF92176.1"/>
    </source>
</evidence>
<dbReference type="OrthoDB" id="258587at2"/>
<feature type="signal peptide" evidence="5">
    <location>
        <begin position="1"/>
        <end position="42"/>
    </location>
</feature>
<evidence type="ECO:0000313" key="8">
    <source>
        <dbReference type="EMBL" id="WUR41416.1"/>
    </source>
</evidence>
<evidence type="ECO:0000256" key="2">
    <source>
        <dbReference type="ARBA" id="ARBA00022670"/>
    </source>
</evidence>
<dbReference type="PANTHER" id="PTHR47359">
    <property type="entry name" value="PEPTIDOGLYCAN DL-ENDOPEPTIDASE CWLO"/>
    <property type="match status" value="1"/>
</dbReference>
<keyword evidence="3 7" id="KW-0378">Hydrolase</keyword>
<evidence type="ECO:0000256" key="3">
    <source>
        <dbReference type="ARBA" id="ARBA00022801"/>
    </source>
</evidence>
<reference evidence="7 9" key="1">
    <citation type="submission" date="2016-10" db="EMBL/GenBank/DDBJ databases">
        <authorList>
            <person name="de Groot N.N."/>
        </authorList>
    </citation>
    <scope>NUCLEOTIDE SEQUENCE [LARGE SCALE GENOMIC DNA]</scope>
    <source>
        <strain evidence="7 9">CGMCC 4.1859</strain>
    </source>
</reference>
<evidence type="ECO:0000256" key="1">
    <source>
        <dbReference type="ARBA" id="ARBA00007074"/>
    </source>
</evidence>
<proteinExistence type="inferred from homology"/>
<reference evidence="8" key="2">
    <citation type="submission" date="2022-10" db="EMBL/GenBank/DDBJ databases">
        <title>The complete genomes of actinobacterial strains from the NBC collection.</title>
        <authorList>
            <person name="Joergensen T.S."/>
            <person name="Alvarez Arevalo M."/>
            <person name="Sterndorff E.B."/>
            <person name="Faurdal D."/>
            <person name="Vuksanovic O."/>
            <person name="Mourched A.-S."/>
            <person name="Charusanti P."/>
            <person name="Shaw S."/>
            <person name="Blin K."/>
            <person name="Weber T."/>
        </authorList>
    </citation>
    <scope>NUCLEOTIDE SEQUENCE</scope>
    <source>
        <strain evidence="8">NBC_00489</strain>
    </source>
</reference>
<dbReference type="GO" id="GO:0006508">
    <property type="term" value="P:proteolysis"/>
    <property type="evidence" value="ECO:0007669"/>
    <property type="project" value="UniProtKB-KW"/>
</dbReference>
<dbReference type="EMBL" id="FNAX01000012">
    <property type="protein sequence ID" value="SDF92176.1"/>
    <property type="molecule type" value="Genomic_DNA"/>
</dbReference>
<dbReference type="SUPFAM" id="SSF54001">
    <property type="entry name" value="Cysteine proteinases"/>
    <property type="match status" value="1"/>
</dbReference>
<evidence type="ECO:0000256" key="5">
    <source>
        <dbReference type="SAM" id="SignalP"/>
    </source>
</evidence>
<protein>
    <submittedName>
        <fullName evidence="7">Cell wall-associated hydrolase, NlpC family</fullName>
    </submittedName>
    <submittedName>
        <fullName evidence="8">NlpC/P60 family protein</fullName>
    </submittedName>
</protein>
<keyword evidence="5" id="KW-0732">Signal</keyword>
<comment type="similarity">
    <text evidence="1">Belongs to the peptidase C40 family.</text>
</comment>
<keyword evidence="4" id="KW-0788">Thiol protease</keyword>
<sequence>MTTREVLAAVRGKLPPASPPRGAAVVLAALLALGGAALTAPAAGAAAATPARAAAGCAVLSPGASAAAQAAVRAACEQIGVWYTWGGGHGAQPGATYGQVDPSDPASAHDPERRGFDCSGLVRYAYARALGGDPLNGNSYHQFHSPRVTQRFTAGQGTAPLLPGDLLAWGSGGSIHHIALYLGAGKMVEARQSGTHVMVSDVRLGGDYAGAVRIGTGSAPSGTFSTWGTGVWTHTEPSTTSARVHRFDGPTLVRVECQKHAQTVTAEGYTNDAWSYLPEYRAWITNIYLKGPAWLDGVPTCR</sequence>
<accession>A0A1G7Q0Y9</accession>
<evidence type="ECO:0000259" key="6">
    <source>
        <dbReference type="PROSITE" id="PS51935"/>
    </source>
</evidence>
<keyword evidence="2" id="KW-0645">Protease</keyword>
<dbReference type="Gene3D" id="3.90.1720.10">
    <property type="entry name" value="endopeptidase domain like (from Nostoc punctiforme)"/>
    <property type="match status" value="1"/>
</dbReference>
<dbReference type="PROSITE" id="PS51935">
    <property type="entry name" value="NLPC_P60"/>
    <property type="match status" value="1"/>
</dbReference>
<evidence type="ECO:0000256" key="4">
    <source>
        <dbReference type="ARBA" id="ARBA00022807"/>
    </source>
</evidence>
<feature type="domain" description="NlpC/P60" evidence="6">
    <location>
        <begin position="65"/>
        <end position="220"/>
    </location>
</feature>
<dbReference type="GO" id="GO:0008234">
    <property type="term" value="F:cysteine-type peptidase activity"/>
    <property type="evidence" value="ECO:0007669"/>
    <property type="project" value="UniProtKB-KW"/>
</dbReference>
<gene>
    <name evidence="8" type="ORF">OHN36_31860</name>
    <name evidence="7" type="ORF">SAMN05216260_11262</name>
</gene>
<keyword evidence="10" id="KW-1185">Reference proteome</keyword>
<dbReference type="Pfam" id="PF00877">
    <property type="entry name" value="NLPC_P60"/>
    <property type="match status" value="1"/>
</dbReference>
<evidence type="ECO:0000313" key="9">
    <source>
        <dbReference type="Proteomes" id="UP000198614"/>
    </source>
</evidence>
<name>A0A1G7Q0Y9_9ACTN</name>
<dbReference type="InterPro" id="IPR038765">
    <property type="entry name" value="Papain-like_cys_pep_sf"/>
</dbReference>
<dbReference type="InterPro" id="IPR051794">
    <property type="entry name" value="PG_Endopeptidase_C40"/>
</dbReference>
<dbReference type="EMBL" id="CP108330">
    <property type="protein sequence ID" value="WUR41416.1"/>
    <property type="molecule type" value="Genomic_DNA"/>
</dbReference>
<dbReference type="Proteomes" id="UP000198614">
    <property type="component" value="Unassembled WGS sequence"/>
</dbReference>
<dbReference type="PANTHER" id="PTHR47359:SF3">
    <property type="entry name" value="NLP_P60 DOMAIN-CONTAINING PROTEIN-RELATED"/>
    <property type="match status" value="1"/>
</dbReference>
<feature type="chain" id="PRO_5038662391" evidence="5">
    <location>
        <begin position="43"/>
        <end position="302"/>
    </location>
</feature>
<dbReference type="InterPro" id="IPR000064">
    <property type="entry name" value="NLP_P60_dom"/>
</dbReference>
<organism evidence="7 9">
    <name type="scientific">Streptomyces griseoaurantiacus</name>
    <dbReference type="NCBI Taxonomy" id="68213"/>
    <lineage>
        <taxon>Bacteria</taxon>
        <taxon>Bacillati</taxon>
        <taxon>Actinomycetota</taxon>
        <taxon>Actinomycetes</taxon>
        <taxon>Kitasatosporales</taxon>
        <taxon>Streptomycetaceae</taxon>
        <taxon>Streptomyces</taxon>
        <taxon>Streptomyces aurantiacus group</taxon>
    </lineage>
</organism>